<name>A0A3N6MNU6_NATCH</name>
<dbReference type="RefSeq" id="WP_124193779.1">
    <property type="nucleotide sequence ID" value="NZ_REGA01000001.1"/>
</dbReference>
<feature type="transmembrane region" description="Helical" evidence="2">
    <location>
        <begin position="42"/>
        <end position="63"/>
    </location>
</feature>
<comment type="caution">
    <text evidence="3">The sequence shown here is derived from an EMBL/GenBank/DDBJ whole genome shotgun (WGS) entry which is preliminary data.</text>
</comment>
<evidence type="ECO:0000313" key="3">
    <source>
        <dbReference type="EMBL" id="RQG97801.1"/>
    </source>
</evidence>
<keyword evidence="2" id="KW-0812">Transmembrane</keyword>
<feature type="region of interest" description="Disordered" evidence="1">
    <location>
        <begin position="1"/>
        <end position="44"/>
    </location>
</feature>
<reference evidence="3 4" key="1">
    <citation type="submission" date="2018-10" db="EMBL/GenBank/DDBJ databases">
        <title>Natrarchaeobius chitinivorans gen. nov., sp. nov., and Natrarchaeobius haloalkaliphilus sp. nov., alkaliphilic, chitin-utilizing haloarchaea from hypersaline alkaline lakes.</title>
        <authorList>
            <person name="Sorokin D.Y."/>
            <person name="Elcheninov A.G."/>
            <person name="Kostrikina N.A."/>
            <person name="Bale N.J."/>
            <person name="Sinninghe Damste J.S."/>
            <person name="Khijniak T.V."/>
            <person name="Kublanov I.V."/>
            <person name="Toshchakov S.V."/>
        </authorList>
    </citation>
    <scope>NUCLEOTIDE SEQUENCE [LARGE SCALE GENOMIC DNA]</scope>
    <source>
        <strain evidence="3 4">AArcht4T</strain>
    </source>
</reference>
<accession>A0A3N6MNU6</accession>
<keyword evidence="4" id="KW-1185">Reference proteome</keyword>
<dbReference type="AlphaFoldDB" id="A0A3N6MNU6"/>
<sequence length="102" mass="11064">MRRDGRRAGSERTRSSDRSKGVDRTRRNDRSRRPQLGGVGDGVGRMSVGFVLLVSLSGATMALQGGGGYAIVGLSALGGCLVGTALWWYLRRVAREFRHSKL</sequence>
<evidence type="ECO:0000256" key="1">
    <source>
        <dbReference type="SAM" id="MobiDB-lite"/>
    </source>
</evidence>
<dbReference type="OrthoDB" id="205804at2157"/>
<evidence type="ECO:0000313" key="4">
    <source>
        <dbReference type="Proteomes" id="UP000282323"/>
    </source>
</evidence>
<dbReference type="Proteomes" id="UP000282323">
    <property type="component" value="Unassembled WGS sequence"/>
</dbReference>
<feature type="transmembrane region" description="Helical" evidence="2">
    <location>
        <begin position="69"/>
        <end position="90"/>
    </location>
</feature>
<organism evidence="3 4">
    <name type="scientific">Natrarchaeobius chitinivorans</name>
    <dbReference type="NCBI Taxonomy" id="1679083"/>
    <lineage>
        <taxon>Archaea</taxon>
        <taxon>Methanobacteriati</taxon>
        <taxon>Methanobacteriota</taxon>
        <taxon>Stenosarchaea group</taxon>
        <taxon>Halobacteria</taxon>
        <taxon>Halobacteriales</taxon>
        <taxon>Natrialbaceae</taxon>
        <taxon>Natrarchaeobius</taxon>
    </lineage>
</organism>
<keyword evidence="2" id="KW-1133">Transmembrane helix</keyword>
<dbReference type="EMBL" id="REGA01000001">
    <property type="protein sequence ID" value="RQG97801.1"/>
    <property type="molecule type" value="Genomic_DNA"/>
</dbReference>
<evidence type="ECO:0000256" key="2">
    <source>
        <dbReference type="SAM" id="Phobius"/>
    </source>
</evidence>
<keyword evidence="2" id="KW-0472">Membrane</keyword>
<protein>
    <submittedName>
        <fullName evidence="3">Uncharacterized protein</fullName>
    </submittedName>
</protein>
<feature type="compositionally biased region" description="Basic and acidic residues" evidence="1">
    <location>
        <begin position="1"/>
        <end position="32"/>
    </location>
</feature>
<proteinExistence type="predicted"/>
<gene>
    <name evidence="3" type="ORF">EA473_00910</name>
</gene>